<dbReference type="Pfam" id="PF12530">
    <property type="entry name" value="DUF3730"/>
    <property type="match status" value="1"/>
</dbReference>
<evidence type="ECO:0000259" key="1">
    <source>
        <dbReference type="Pfam" id="PF12530"/>
    </source>
</evidence>
<organism evidence="2 3">
    <name type="scientific">Chytriomyces confervae</name>
    <dbReference type="NCBI Taxonomy" id="246404"/>
    <lineage>
        <taxon>Eukaryota</taxon>
        <taxon>Fungi</taxon>
        <taxon>Fungi incertae sedis</taxon>
        <taxon>Chytridiomycota</taxon>
        <taxon>Chytridiomycota incertae sedis</taxon>
        <taxon>Chytridiomycetes</taxon>
        <taxon>Chytridiales</taxon>
        <taxon>Chytriomycetaceae</taxon>
        <taxon>Chytriomyces</taxon>
    </lineage>
</organism>
<name>A0A507FQD1_9FUNG</name>
<reference evidence="2 3" key="1">
    <citation type="journal article" date="2019" name="Sci. Rep.">
        <title>Comparative genomics of chytrid fungi reveal insights into the obligate biotrophic and pathogenic lifestyle of Synchytrium endobioticum.</title>
        <authorList>
            <person name="van de Vossenberg B.T.L.H."/>
            <person name="Warris S."/>
            <person name="Nguyen H.D.T."/>
            <person name="van Gent-Pelzer M.P.E."/>
            <person name="Joly D.L."/>
            <person name="van de Geest H.C."/>
            <person name="Bonants P.J.M."/>
            <person name="Smith D.S."/>
            <person name="Levesque C.A."/>
            <person name="van der Lee T.A.J."/>
        </authorList>
    </citation>
    <scope>NUCLEOTIDE SEQUENCE [LARGE SCALE GENOMIC DNA]</scope>
    <source>
        <strain evidence="2 3">CBS 675.73</strain>
    </source>
</reference>
<evidence type="ECO:0000313" key="2">
    <source>
        <dbReference type="EMBL" id="TPX78631.1"/>
    </source>
</evidence>
<protein>
    <recommendedName>
        <fullName evidence="1">DUF3730 domain-containing protein</fullName>
    </recommendedName>
</protein>
<dbReference type="InterPro" id="IPR022542">
    <property type="entry name" value="FOCAD/RST1_DUF3730"/>
</dbReference>
<proteinExistence type="predicted"/>
<feature type="domain" description="DUF3730" evidence="1">
    <location>
        <begin position="497"/>
        <end position="780"/>
    </location>
</feature>
<comment type="caution">
    <text evidence="2">The sequence shown here is derived from an EMBL/GenBank/DDBJ whole genome shotgun (WGS) entry which is preliminary data.</text>
</comment>
<dbReference type="InterPro" id="IPR016024">
    <property type="entry name" value="ARM-type_fold"/>
</dbReference>
<sequence length="1917" mass="207318">MNKQHAHLIRSMQSQHPSIAARACMDATRELVRILTESSTAVASNATAPSTSEGSLLHALLECTRTDSAMSSASACESLLLLAAKNALSPAFVVARLLEMIPSAHARALQHIANTLAVLSKSTVPEFAASAFSTSSKSVTRHPLVAAVSCDPRIWPHVVAVVSGAISSSTASVVPVVYFALAHAETTTPPDCTASVARAVCAYFSMCPASLDAPLALAHALLDVFSLSLSCAENPDVYACICAITAWLTKIHTLDTSTSECLADSATVHLICRLSIASCSLLFDPVYSRINTLRLLENLLPLLNAHSMEHELQIIYIVLCNSLLSASITTEITLILQILHSLKSISGAFCLPIAACAIYPLTCIISNPASSSVKNAAATSMVEISDSLREPCAPFQPRQYSTRLDRALASGPLNALVSHADLLLRVWAEVSLQSSFIAVPTPDTPFFACALLFHHDAIVRKNAVTFLSILISTKNKTAPPTKPTATTSQSMLSLKLIPLILFKLKSDPSITLEILQRLIPALVTGHSDPFVTTSVLRIVTALLSNAEAPAWNSNSNPSPTKQSHAIAAVGVRALFEIWKQQPRVWPQLKGVLGGYVNQRRARAVSLKRFGKHGDALDKQGVDMEVAVAVTIRDVCKLKPQGHGQDLLPLALGMLEFGECLVATKVLALEVINECIRANITDPRAMWNVHHANFVQQSHESETTPSDQIWIKICEFYALVPEKSEGLASISKLKVSLTELPNADTEIYQTFKLNILNTHIISKINDKTISSRVRSAAFAALASFAPPDVYPLIGEPLEYMPQFLLNVDAPLDGTTRFVSRLVSHEVENMRRAVVKALAADMGVGRHTLREDESGLGGDEAREVQVGKLRRVLKDLAGDLKNSWVAGKSAAAVRSGLAAASLLTPVILCDDATRSSSAPDVNAAILSRLPLYKDLVNGLRDVSITDHPVIRLEAVNVWTYFWTQRMRNFGTPAGEAIVAKNNRVDQVEWLFHVSLAELEKRVAEARQPVACANGLFAMTGLISAASLLGLSSAGEQTSRILRLLVTMFARRRDTTGINDLQKSDEVQFAVCLCLANISKLLFPTDEESFEVILGQLELEIELTQSAEAQSIFAAGYGLATVLQALLLSPSPISHRIKALSSTVIGHLVNPAIKPVFNGLAIGFSACLGDLREYLETEEEDGSTLISAIAAIQDRFLTGHSETISGDCWIISAAVACKYSQAVDGILARLDAIVDEAAVEPNLYSDLAHARMALHRILVAVGSDRIPATLEETISAISRQGIPSIDKVSRALSLIPLLGLEPGVSPFTTVNTYRETCEALYKQFKLQDPKIGRILGWVLGKLFSTYEVMFEPPPAQETTLSHSGSGGNAFTTARRKDPVDYRRLNVGSSFLRTVFDSLTALLPDLRGGGGNGGEGHSVLCAQVLLGAILNVAMQKEKPLMMLPLVNWIRILTGCTEHGNMNLRRDSFLLASIGSSATSAKSLVDFFVLRMSAFEEDEVVRQYCFGSQGVGKLLKLAGVAEKEEVRGDDGDVESVAVVTVAPSKVYEIIEKMVFFGFSKGEESEDALDWMIELCETLWKGLNIDLSGSSAVVLKLRSDVLSLLCDTFHSFTSSIGTTSQKSILLIRRLIKAAMTLQSDASVELLTHHLLTPSEWSPKCIWAILHVLEFTGYKDDSTQGVAWIDSIVRQKFVHRDHLFVRVLQHVFAQPLQSAQLYKVHDAALTYMRHMAIRNGGGEGEGFNVTDSGFQLSWIVKYLDVLIIACASGSGKVVDAGWSAFGGVSGAVVLMDTACRPGAVAFGMNSDAAVAGKDQESEVITLREEHSVLVEGFAETVMRDIVVEAETGDKDVVSLQNQIAKRLMRLMECSTTRVISANKKSSDAGQAARVLIEEKTRAGIRNALVQMRSVSSVEESWDEVVGTL</sequence>
<dbReference type="OrthoDB" id="2110490at2759"/>
<dbReference type="Proteomes" id="UP000320333">
    <property type="component" value="Unassembled WGS sequence"/>
</dbReference>
<accession>A0A507FQD1</accession>
<keyword evidence="3" id="KW-1185">Reference proteome</keyword>
<dbReference type="EMBL" id="QEAP01000001">
    <property type="protein sequence ID" value="TPX78631.1"/>
    <property type="molecule type" value="Genomic_DNA"/>
</dbReference>
<evidence type="ECO:0000313" key="3">
    <source>
        <dbReference type="Proteomes" id="UP000320333"/>
    </source>
</evidence>
<dbReference type="SUPFAM" id="SSF48371">
    <property type="entry name" value="ARM repeat"/>
    <property type="match status" value="1"/>
</dbReference>
<gene>
    <name evidence="2" type="ORF">CcCBS67573_g00073</name>
</gene>